<keyword evidence="2" id="KW-0964">Secreted</keyword>
<evidence type="ECO:0000313" key="7">
    <source>
        <dbReference type="Proteomes" id="UP000054770"/>
    </source>
</evidence>
<evidence type="ECO:0000256" key="3">
    <source>
        <dbReference type="ARBA" id="ARBA00022729"/>
    </source>
</evidence>
<dbReference type="Gene3D" id="2.160.20.10">
    <property type="entry name" value="Single-stranded right-handed beta-helix, Pectin lyase-like"/>
    <property type="match status" value="1"/>
</dbReference>
<dbReference type="Pfam" id="PF05860">
    <property type="entry name" value="TPS"/>
    <property type="match status" value="1"/>
</dbReference>
<protein>
    <submittedName>
        <fullName evidence="6">Filamentous hemagglutinin-like protein</fullName>
    </submittedName>
</protein>
<evidence type="ECO:0000256" key="4">
    <source>
        <dbReference type="SAM" id="SignalP"/>
    </source>
</evidence>
<dbReference type="InterPro" id="IPR012334">
    <property type="entry name" value="Pectin_lyas_fold"/>
</dbReference>
<dbReference type="InterPro" id="IPR011050">
    <property type="entry name" value="Pectin_lyase_fold/virulence"/>
</dbReference>
<dbReference type="PANTHER" id="PTHR12338">
    <property type="entry name" value="AUTOTRANSPORTER"/>
    <property type="match status" value="1"/>
</dbReference>
<accession>A0A158KJJ1</accession>
<feature type="signal peptide" evidence="4">
    <location>
        <begin position="1"/>
        <end position="33"/>
    </location>
</feature>
<reference evidence="6" key="1">
    <citation type="submission" date="2016-01" db="EMBL/GenBank/DDBJ databases">
        <authorList>
            <person name="Peeters C."/>
        </authorList>
    </citation>
    <scope>NUCLEOTIDE SEQUENCE [LARGE SCALE GENOMIC DNA]</scope>
    <source>
        <strain evidence="6">LMG 22940</strain>
    </source>
</reference>
<gene>
    <name evidence="6" type="ORF">AWB68_06047</name>
</gene>
<dbReference type="SUPFAM" id="SSF51126">
    <property type="entry name" value="Pectin lyase-like"/>
    <property type="match status" value="1"/>
</dbReference>
<dbReference type="Pfam" id="PF18676">
    <property type="entry name" value="MBG_2"/>
    <property type="match status" value="1"/>
</dbReference>
<dbReference type="RefSeq" id="WP_087648021.1">
    <property type="nucleotide sequence ID" value="NZ_FCON02000100.1"/>
</dbReference>
<proteinExistence type="predicted"/>
<comment type="subcellular location">
    <subcellularLocation>
        <location evidence="1">Secreted</location>
    </subcellularLocation>
</comment>
<name>A0A158KJJ1_9BURK</name>
<dbReference type="PANTHER" id="PTHR12338:SF8">
    <property type="entry name" value="HEME_HEMOPEXIN-BINDING PROTEIN"/>
    <property type="match status" value="1"/>
</dbReference>
<keyword evidence="3 4" id="KW-0732">Signal</keyword>
<organism evidence="6 7">
    <name type="scientific">Caballeronia choica</name>
    <dbReference type="NCBI Taxonomy" id="326476"/>
    <lineage>
        <taxon>Bacteria</taxon>
        <taxon>Pseudomonadati</taxon>
        <taxon>Pseudomonadota</taxon>
        <taxon>Betaproteobacteria</taxon>
        <taxon>Burkholderiales</taxon>
        <taxon>Burkholderiaceae</taxon>
        <taxon>Caballeronia</taxon>
    </lineage>
</organism>
<evidence type="ECO:0000256" key="1">
    <source>
        <dbReference type="ARBA" id="ARBA00004613"/>
    </source>
</evidence>
<dbReference type="InterPro" id="IPR008638">
    <property type="entry name" value="FhaB/CdiA-like_TPS"/>
</dbReference>
<feature type="chain" id="PRO_5011116735" evidence="4">
    <location>
        <begin position="34"/>
        <end position="1822"/>
    </location>
</feature>
<dbReference type="SMART" id="SM00912">
    <property type="entry name" value="Haemagg_act"/>
    <property type="match status" value="1"/>
</dbReference>
<dbReference type="InterPro" id="IPR041286">
    <property type="entry name" value="MBG_2"/>
</dbReference>
<evidence type="ECO:0000256" key="2">
    <source>
        <dbReference type="ARBA" id="ARBA00022525"/>
    </source>
</evidence>
<dbReference type="OrthoDB" id="218680at2"/>
<keyword evidence="7" id="KW-1185">Reference proteome</keyword>
<dbReference type="Proteomes" id="UP000054770">
    <property type="component" value="Unassembled WGS sequence"/>
</dbReference>
<dbReference type="EMBL" id="FCON02000100">
    <property type="protein sequence ID" value="SAL81175.1"/>
    <property type="molecule type" value="Genomic_DNA"/>
</dbReference>
<evidence type="ECO:0000259" key="5">
    <source>
        <dbReference type="SMART" id="SM00912"/>
    </source>
</evidence>
<dbReference type="InterPro" id="IPR050909">
    <property type="entry name" value="Bact_Autotransporter_VF"/>
</dbReference>
<comment type="caution">
    <text evidence="6">The sequence shown here is derived from an EMBL/GenBank/DDBJ whole genome shotgun (WGS) entry which is preliminary data.</text>
</comment>
<feature type="domain" description="Filamentous haemagglutinin FhaB/tRNA nuclease CdiA-like TPS" evidence="5">
    <location>
        <begin position="31"/>
        <end position="144"/>
    </location>
</feature>
<sequence length="1822" mass="177190">MKKPCRMRSRHAGTIAGAVATLFATAYGPPSLANPTGAQVVSGSVNVKSPSAGQMNITQGTSSAIVNWNSFSIGANEAVRIAQPSATSTLLNRVMGNDPSVIAGRLQANGKVFLVNPAGVIFAQGSSVNVGSMIASTLNISDADFLAGRFHFVGTSAAPVSNAGSITASQGGTVAMLGGAVSNSGTVVARLGTVALGAGQDITVDFAGDGLTTLKINQGAANALIGNTGTLAADGGTVVMSAQTADALASTVINQQGIVRAQSLIEHNGHIILDGGTAGVTQAGGTLDATGGTGTSGGQIDVTGYDVALLANARVDASGAAGGGTVRFGGGAAGADPTIRNANATWMAPSASIHADALVNGNGGNIAAFSEGASRIHGTLSAKGGAQGGNGGLIETSGHYLDTTGAVIDASAPHGTGGTWKLDPFEVDIVDVATEEVGGAVMFGPFATDSIVFVGDINTALNQGTSVTVSTTTGPGLSGNIVLESNISKTSGSNATLTFSAGGSISLFGNIIAGPTPAAGKLGVILAANQDGAAPGTAAITLATEGVVTIRTNGGNVSMGAGRTGTAGFDGSRVSVQESLIDTTGIAPDAFGNGSVTIHGLAGPGISAVALGYLATINTSTGAIDIRGGLGATQSGNASSGVQLSGASVTSVSGPIRVYGAGNGPRGFCDTFSSAGVQIISGSVIGTTSGSIDIRGSYTGAAATNANGAGVDFENSIIRANGTQATAVSIAGSTNGPLPGVQIISNIGGDTITAGPGGGVAIRAMNDNSTKSLAISGTTAAIVSSNNGQMAILPGGVDPTTFAFTSGDALPIGLFATVAGMTVDQATYGKLGLFNTLVLGSTTQTGKITVGGPTCEGTCIFPNFNLTLANPGAGSAGIALQSGVSVPGLLTPGLFTLSSAGPVTQTGGGIQTFGLALAGPGTFTLNNAANTIQQLSTIGTGNVSFTNQGSFAVSAFGGRTYDSSTGQFVLLGGPNATFTGDLTATSLNGDIDVLSSITKTGGNASTLTLNAANAIQATGGSMTSASGPMNLVFNANAGSARQGTSIFIGGGGLATNGGNVSIGTQANTAVYIDNESISAGTGNVTITGLASTANVGSGSGLPSIVTNGVVDIQDTTIATTSGRVAINGSSPGTGVYFGHSSITSSSGSISVTGTDGGAGGFGVDVDASSIAASTGSVALTGISAGPVSPTLGVGGVRLHNGLGAMGRQSVVTAGGAGVTVFGSGTGAGADGVLVADGSIISATGPNGSVDVRGVATGTQAAGGASNTSFDYGVLIVNGVVQTTAPGTTVAISGSTNTSDAGLAFGAVPLPPNAGFVAGPVNIRAGNQGTIILRASNDGTASSLVGRSATVSSPGGALVAAPASVAASGFAITSLDATPITLFGTGAGLSLDAQTAQTFSPALQTVVLGSNTQTGAITVNGQCAGTSGACVLTRPTVGTSLTLANGGAGSQGITLPFGLSLPGKTLTLLSAGAVTDPGGIQAANLLVSGPGSFTLNDPQNAVDTLSMANAGSVNFQNSHGFTIGPVVGQTFDSVGDRVVPVGGGNSTVRGDLFAQADTGGIALGLGSSPTVPNGVRTDLSAGGSVDLVMENGVFTNAGSGTLTAGNSWRIWSQTWTGETRGNIQPNTAQPNFYGCTFGQGCSWGGVVPLTGNHYVYAERPTVTVTAGGATRFVGAANPQFTFTASGFINGDPAALNGNVTSPANQTSPAGPYPINPNFASGVGYLVVNVPGVLTVEPLPPQVVLDPVSQSGLQSFFTAQEQTFVYENNLQGTNICIGSNQPLFTTAAPGETQDLLAVEWKRVRSQPNLNSCMLLNSQHGCGDF</sequence>
<evidence type="ECO:0000313" key="6">
    <source>
        <dbReference type="EMBL" id="SAL81175.1"/>
    </source>
</evidence>
<dbReference type="GO" id="GO:0005576">
    <property type="term" value="C:extracellular region"/>
    <property type="evidence" value="ECO:0007669"/>
    <property type="project" value="UniProtKB-SubCell"/>
</dbReference>
<dbReference type="NCBIfam" id="TIGR01901">
    <property type="entry name" value="adhes_NPXG"/>
    <property type="match status" value="1"/>
</dbReference>